<feature type="transmembrane region" description="Helical" evidence="1">
    <location>
        <begin position="98"/>
        <end position="120"/>
    </location>
</feature>
<dbReference type="RefSeq" id="WP_139252815.1">
    <property type="nucleotide sequence ID" value="NZ_FQVX01000001.1"/>
</dbReference>
<evidence type="ECO:0000256" key="1">
    <source>
        <dbReference type="SAM" id="Phobius"/>
    </source>
</evidence>
<accession>A0A1M5ETB6</accession>
<keyword evidence="1" id="KW-0472">Membrane</keyword>
<name>A0A1M5ETB6_9ACTN</name>
<organism evidence="2 3">
    <name type="scientific">Geodermatophilus nigrescens</name>
    <dbReference type="NCBI Taxonomy" id="1070870"/>
    <lineage>
        <taxon>Bacteria</taxon>
        <taxon>Bacillati</taxon>
        <taxon>Actinomycetota</taxon>
        <taxon>Actinomycetes</taxon>
        <taxon>Geodermatophilales</taxon>
        <taxon>Geodermatophilaceae</taxon>
        <taxon>Geodermatophilus</taxon>
    </lineage>
</organism>
<keyword evidence="1" id="KW-0812">Transmembrane</keyword>
<dbReference type="EMBL" id="FQVX01000001">
    <property type="protein sequence ID" value="SHF82457.1"/>
    <property type="molecule type" value="Genomic_DNA"/>
</dbReference>
<proteinExistence type="predicted"/>
<keyword evidence="3" id="KW-1185">Reference proteome</keyword>
<reference evidence="2 3" key="1">
    <citation type="submission" date="2016-11" db="EMBL/GenBank/DDBJ databases">
        <authorList>
            <person name="Jaros S."/>
            <person name="Januszkiewicz K."/>
            <person name="Wedrychowicz H."/>
        </authorList>
    </citation>
    <scope>NUCLEOTIDE SEQUENCE [LARGE SCALE GENOMIC DNA]</scope>
    <source>
        <strain evidence="2 3">DSM 45408</strain>
    </source>
</reference>
<gene>
    <name evidence="2" type="ORF">SAMN05444351_0927</name>
</gene>
<dbReference type="OrthoDB" id="3786946at2"/>
<dbReference type="AlphaFoldDB" id="A0A1M5ETB6"/>
<dbReference type="Proteomes" id="UP000184471">
    <property type="component" value="Unassembled WGS sequence"/>
</dbReference>
<protein>
    <submittedName>
        <fullName evidence="2">Uncharacterized protein</fullName>
    </submittedName>
</protein>
<evidence type="ECO:0000313" key="2">
    <source>
        <dbReference type="EMBL" id="SHF82457.1"/>
    </source>
</evidence>
<feature type="transmembrane region" description="Helical" evidence="1">
    <location>
        <begin position="63"/>
        <end position="86"/>
    </location>
</feature>
<keyword evidence="1" id="KW-1133">Transmembrane helix</keyword>
<sequence>MTTVRGAVWLGVVALAGVVVYAVLVVLPYFVNGLHRFPLADVAIGYHDPKDLWPATVPYVGGWLHLFGVLSMAFAPATLLCVAFASGFASVWASTRRAWTVAGAHAVVVLGCLAAAAWFFTPFAEALVGWQLD</sequence>
<feature type="transmembrane region" description="Helical" evidence="1">
    <location>
        <begin position="7"/>
        <end position="31"/>
    </location>
</feature>
<evidence type="ECO:0000313" key="3">
    <source>
        <dbReference type="Proteomes" id="UP000184471"/>
    </source>
</evidence>